<proteinExistence type="predicted"/>
<evidence type="ECO:0000313" key="15">
    <source>
        <dbReference type="Proteomes" id="UP000007062"/>
    </source>
</evidence>
<feature type="transmembrane region" description="Helical" evidence="12">
    <location>
        <begin position="205"/>
        <end position="225"/>
    </location>
</feature>
<dbReference type="PANTHER" id="PTHR15422:SF43">
    <property type="entry name" value="ASCORBATE FERRIREDUCTASE (TRANSMEMBRANE)"/>
    <property type="match status" value="1"/>
</dbReference>
<evidence type="ECO:0000256" key="11">
    <source>
        <dbReference type="ARBA" id="ARBA00024225"/>
    </source>
</evidence>
<dbReference type="Proteomes" id="UP000007062">
    <property type="component" value="Chromosome 3R"/>
</dbReference>
<evidence type="ECO:0000256" key="12">
    <source>
        <dbReference type="SAM" id="Phobius"/>
    </source>
</evidence>
<evidence type="ECO:0000256" key="5">
    <source>
        <dbReference type="ARBA" id="ARBA00022692"/>
    </source>
</evidence>
<dbReference type="PANTHER" id="PTHR15422">
    <property type="entry name" value="OS05G0565100 PROTEIN"/>
    <property type="match status" value="1"/>
</dbReference>
<keyword evidence="4" id="KW-0349">Heme</keyword>
<evidence type="ECO:0000256" key="4">
    <source>
        <dbReference type="ARBA" id="ARBA00022617"/>
    </source>
</evidence>
<dbReference type="EMBL" id="AAAB01008980">
    <property type="status" value="NOT_ANNOTATED_CDS"/>
    <property type="molecule type" value="Genomic_DNA"/>
</dbReference>
<dbReference type="Gene3D" id="1.20.120.1770">
    <property type="match status" value="1"/>
</dbReference>
<evidence type="ECO:0000256" key="1">
    <source>
        <dbReference type="ARBA" id="ARBA00001970"/>
    </source>
</evidence>
<evidence type="ECO:0000256" key="6">
    <source>
        <dbReference type="ARBA" id="ARBA00022723"/>
    </source>
</evidence>
<dbReference type="PROSITE" id="PS50939">
    <property type="entry name" value="CYTOCHROME_B561"/>
    <property type="match status" value="1"/>
</dbReference>
<reference evidence="14 15" key="1">
    <citation type="journal article" date="2002" name="Science">
        <title>The genome sequence of the malaria mosquito Anopheles gambiae.</title>
        <authorList>
            <person name="Holt R.A."/>
            <person name="Subramanian G.M."/>
            <person name="Halpern A."/>
            <person name="Sutton G.G."/>
            <person name="Charlab R."/>
            <person name="Nusskern D.R."/>
            <person name="Wincker P."/>
            <person name="Clark A.G."/>
            <person name="Ribeiro J.M."/>
            <person name="Wides R."/>
            <person name="Salzberg S.L."/>
            <person name="Loftus B."/>
            <person name="Yandell M."/>
            <person name="Majoros W.H."/>
            <person name="Rusch D.B."/>
            <person name="Lai Z."/>
            <person name="Kraft C.L."/>
            <person name="Abril J.F."/>
            <person name="Anthouard V."/>
            <person name="Arensburger P."/>
            <person name="Atkinson P.W."/>
            <person name="Baden H."/>
            <person name="de Berardinis V."/>
            <person name="Baldwin D."/>
            <person name="Benes V."/>
            <person name="Biedler J."/>
            <person name="Blass C."/>
            <person name="Bolanos R."/>
            <person name="Boscus D."/>
            <person name="Barnstead M."/>
            <person name="Cai S."/>
            <person name="Center A."/>
            <person name="Chaturverdi K."/>
            <person name="Christophides G.K."/>
            <person name="Chrystal M.A."/>
            <person name="Clamp M."/>
            <person name="Cravchik A."/>
            <person name="Curwen V."/>
            <person name="Dana A."/>
            <person name="Delcher A."/>
            <person name="Dew I."/>
            <person name="Evans C.A."/>
            <person name="Flanigan M."/>
            <person name="Grundschober-Freimoser A."/>
            <person name="Friedli L."/>
            <person name="Gu Z."/>
            <person name="Guan P."/>
            <person name="Guigo R."/>
            <person name="Hillenmeyer M.E."/>
            <person name="Hladun S.L."/>
            <person name="Hogan J.R."/>
            <person name="Hong Y.S."/>
            <person name="Hoover J."/>
            <person name="Jaillon O."/>
            <person name="Ke Z."/>
            <person name="Kodira C."/>
            <person name="Kokoza E."/>
            <person name="Koutsos A."/>
            <person name="Letunic I."/>
            <person name="Levitsky A."/>
            <person name="Liang Y."/>
            <person name="Lin J.J."/>
            <person name="Lobo N.F."/>
            <person name="Lopez J.R."/>
            <person name="Malek J.A."/>
            <person name="McIntosh T.C."/>
            <person name="Meister S."/>
            <person name="Miller J."/>
            <person name="Mobarry C."/>
            <person name="Mongin E."/>
            <person name="Murphy S.D."/>
            <person name="O'Brochta D.A."/>
            <person name="Pfannkoch C."/>
            <person name="Qi R."/>
            <person name="Regier M.A."/>
            <person name="Remington K."/>
            <person name="Shao H."/>
            <person name="Sharakhova M.V."/>
            <person name="Sitter C.D."/>
            <person name="Shetty J."/>
            <person name="Smith T.J."/>
            <person name="Strong R."/>
            <person name="Sun J."/>
            <person name="Thomasova D."/>
            <person name="Ton L.Q."/>
            <person name="Topalis P."/>
            <person name="Tu Z."/>
            <person name="Unger M.F."/>
            <person name="Walenz B."/>
            <person name="Wang A."/>
            <person name="Wang J."/>
            <person name="Wang M."/>
            <person name="Wang X."/>
            <person name="Woodford K.J."/>
            <person name="Wortman J.R."/>
            <person name="Wu M."/>
            <person name="Yao A."/>
            <person name="Zdobnov E.M."/>
            <person name="Zhang H."/>
            <person name="Zhao Q."/>
            <person name="Zhao S."/>
            <person name="Zhu S.C."/>
            <person name="Zhimulev I."/>
            <person name="Coluzzi M."/>
            <person name="della Torre A."/>
            <person name="Roth C.W."/>
            <person name="Louis C."/>
            <person name="Kalush F."/>
            <person name="Mural R.J."/>
            <person name="Myers E.W."/>
            <person name="Adams M.D."/>
            <person name="Smith H.O."/>
            <person name="Broder S."/>
            <person name="Gardner M.J."/>
            <person name="Fraser C.M."/>
            <person name="Birney E."/>
            <person name="Bork P."/>
            <person name="Brey P.T."/>
            <person name="Venter J.C."/>
            <person name="Weissenbach J."/>
            <person name="Kafatos F.C."/>
            <person name="Collins F.H."/>
            <person name="Hoffman S.L."/>
        </authorList>
    </citation>
    <scope>NUCLEOTIDE SEQUENCE [LARGE SCALE GENOMIC DNA]</scope>
    <source>
        <strain evidence="14 15">PEST</strain>
    </source>
</reference>
<keyword evidence="9" id="KW-0408">Iron</keyword>
<evidence type="ECO:0000259" key="13">
    <source>
        <dbReference type="PROSITE" id="PS50939"/>
    </source>
</evidence>
<dbReference type="SMART" id="SM00665">
    <property type="entry name" value="B561"/>
    <property type="match status" value="1"/>
</dbReference>
<dbReference type="GO" id="GO:0016020">
    <property type="term" value="C:membrane"/>
    <property type="evidence" value="ECO:0007669"/>
    <property type="project" value="UniProtKB-SubCell"/>
</dbReference>
<keyword evidence="5 12" id="KW-0812">Transmembrane</keyword>
<dbReference type="EC" id="7.2.1.3" evidence="11"/>
<feature type="transmembrane region" description="Helical" evidence="12">
    <location>
        <begin position="96"/>
        <end position="117"/>
    </location>
</feature>
<evidence type="ECO:0000256" key="3">
    <source>
        <dbReference type="ARBA" id="ARBA00022448"/>
    </source>
</evidence>
<dbReference type="Pfam" id="PF03188">
    <property type="entry name" value="Cytochrom_B561"/>
    <property type="match status" value="1"/>
</dbReference>
<accession>A0A903XXN5</accession>
<keyword evidence="3" id="KW-0813">Transport</keyword>
<evidence type="ECO:0000256" key="9">
    <source>
        <dbReference type="ARBA" id="ARBA00023004"/>
    </source>
</evidence>
<name>A0A903XXN5_ANOGA</name>
<evidence type="ECO:0000256" key="7">
    <source>
        <dbReference type="ARBA" id="ARBA00022982"/>
    </source>
</evidence>
<dbReference type="InterPro" id="IPR006593">
    <property type="entry name" value="Cyt_b561/ferric_Rdtase_TM"/>
</dbReference>
<comment type="subcellular location">
    <subcellularLocation>
        <location evidence="2">Membrane</location>
        <topology evidence="2">Multi-pass membrane protein</topology>
    </subcellularLocation>
</comment>
<evidence type="ECO:0000256" key="10">
    <source>
        <dbReference type="ARBA" id="ARBA00023136"/>
    </source>
</evidence>
<feature type="transmembrane region" description="Helical" evidence="12">
    <location>
        <begin position="56"/>
        <end position="76"/>
    </location>
</feature>
<evidence type="ECO:0000256" key="8">
    <source>
        <dbReference type="ARBA" id="ARBA00022989"/>
    </source>
</evidence>
<feature type="domain" description="Cytochrome b561" evidence="13">
    <location>
        <begin position="23"/>
        <end position="229"/>
    </location>
</feature>
<feature type="transmembrane region" description="Helical" evidence="12">
    <location>
        <begin position="129"/>
        <end position="155"/>
    </location>
</feature>
<organism evidence="14 15">
    <name type="scientific">Anopheles gambiae</name>
    <name type="common">African malaria mosquito</name>
    <dbReference type="NCBI Taxonomy" id="7165"/>
    <lineage>
        <taxon>Eukaryota</taxon>
        <taxon>Metazoa</taxon>
        <taxon>Ecdysozoa</taxon>
        <taxon>Arthropoda</taxon>
        <taxon>Hexapoda</taxon>
        <taxon>Insecta</taxon>
        <taxon>Pterygota</taxon>
        <taxon>Neoptera</taxon>
        <taxon>Endopterygota</taxon>
        <taxon>Diptera</taxon>
        <taxon>Nematocera</taxon>
        <taxon>Culicoidea</taxon>
        <taxon>Culicidae</taxon>
        <taxon>Anophelinae</taxon>
        <taxon>Anopheles</taxon>
    </lineage>
</organism>
<dbReference type="VEuPathDB" id="VectorBase:AGAMI1_002297"/>
<dbReference type="GO" id="GO:0046872">
    <property type="term" value="F:metal ion binding"/>
    <property type="evidence" value="ECO:0007669"/>
    <property type="project" value="UniProtKB-KW"/>
</dbReference>
<comment type="cofactor">
    <cofactor evidence="1">
        <name>heme b</name>
        <dbReference type="ChEBI" id="CHEBI:60344"/>
    </cofactor>
</comment>
<dbReference type="AlphaFoldDB" id="A0A903XXN5"/>
<reference evidence="14" key="3">
    <citation type="submission" date="2022-10" db="UniProtKB">
        <authorList>
            <consortium name="EnsemblMetazoa"/>
        </authorList>
    </citation>
    <scope>IDENTIFICATION</scope>
    <source>
        <strain evidence="14">PEST</strain>
    </source>
</reference>
<evidence type="ECO:0000313" key="14">
    <source>
        <dbReference type="EnsemblMetazoa" id="AGAP029879-PA"/>
    </source>
</evidence>
<sequence>MNRLLIEEDSSNQFNPWSYLKKLVLKVVLNVIYPICIIVPTASIAMICWSNGSGSLLTWHLFLTGIGFHLIMPTGISSLRVLQPLLLFASCTRKTIHWLLQSVASAFAVTGVVLQYINREMKHKHNHFATVHSIVGLLSVVLVVVSLVSGVVALLGWPKLRQFVRPAWLYRIHRAVGAAGFSTGMVALALAYEKRIFREHFFPETRFALTIALGVTVLVSLLGLFKKIASVWSNAVQSDGVSNPK</sequence>
<dbReference type="GO" id="GO:0140575">
    <property type="term" value="F:transmembrane monodehydroascorbate reductase activity"/>
    <property type="evidence" value="ECO:0007669"/>
    <property type="project" value="InterPro"/>
</dbReference>
<feature type="transmembrane region" description="Helical" evidence="12">
    <location>
        <begin position="175"/>
        <end position="193"/>
    </location>
</feature>
<dbReference type="GO" id="GO:0140571">
    <property type="term" value="F:transmembrane ascorbate ferrireductase activity"/>
    <property type="evidence" value="ECO:0007669"/>
    <property type="project" value="UniProtKB-EC"/>
</dbReference>
<dbReference type="InterPro" id="IPR045150">
    <property type="entry name" value="CYB561D1/2"/>
</dbReference>
<keyword evidence="10 12" id="KW-0472">Membrane</keyword>
<dbReference type="EnsemblMetazoa" id="AGAP029879-RA">
    <property type="protein sequence ID" value="AGAP029879-PA"/>
    <property type="gene ID" value="AGAP029879"/>
</dbReference>
<protein>
    <recommendedName>
        <fullName evidence="11">ascorbate ferrireductase (transmembrane)</fullName>
        <ecNumber evidence="11">7.2.1.3</ecNumber>
    </recommendedName>
</protein>
<keyword evidence="6" id="KW-0479">Metal-binding</keyword>
<keyword evidence="7" id="KW-0249">Electron transport</keyword>
<keyword evidence="8 12" id="KW-1133">Transmembrane helix</keyword>
<feature type="transmembrane region" description="Helical" evidence="12">
    <location>
        <begin position="27"/>
        <end position="49"/>
    </location>
</feature>
<evidence type="ECO:0000256" key="2">
    <source>
        <dbReference type="ARBA" id="ARBA00004141"/>
    </source>
</evidence>
<keyword evidence="15" id="KW-1185">Reference proteome</keyword>
<reference evidence="14 15" key="2">
    <citation type="journal article" date="2004" name="Trends Parasitol.">
        <title>The Anopheles gambiae genome: an update.</title>
        <authorList>
            <person name="Mongin E."/>
            <person name="Louis C."/>
            <person name="Holt R.A."/>
            <person name="Birney E."/>
            <person name="Collins F.H."/>
        </authorList>
    </citation>
    <scope>NUCLEOTIDE SEQUENCE [LARGE SCALE GENOMIC DNA]</scope>
    <source>
        <strain evidence="14 15">PEST</strain>
    </source>
</reference>